<dbReference type="InterPro" id="IPR037485">
    <property type="entry name" value="PEX22"/>
</dbReference>
<evidence type="ECO:0000256" key="1">
    <source>
        <dbReference type="SAM" id="Phobius"/>
    </source>
</evidence>
<dbReference type="Proteomes" id="UP000001542">
    <property type="component" value="Unassembled WGS sequence"/>
</dbReference>
<dbReference type="AlphaFoldDB" id="A2DQ94"/>
<gene>
    <name evidence="2" type="ORF">TVAG_319460</name>
</gene>
<dbReference type="GO" id="GO:0007031">
    <property type="term" value="P:peroxisome organization"/>
    <property type="evidence" value="ECO:0007669"/>
    <property type="project" value="InterPro"/>
</dbReference>
<reference evidence="2" key="2">
    <citation type="journal article" date="2007" name="Science">
        <title>Draft genome sequence of the sexually transmitted pathogen Trichomonas vaginalis.</title>
        <authorList>
            <person name="Carlton J.M."/>
            <person name="Hirt R.P."/>
            <person name="Silva J.C."/>
            <person name="Delcher A.L."/>
            <person name="Schatz M."/>
            <person name="Zhao Q."/>
            <person name="Wortman J.R."/>
            <person name="Bidwell S.L."/>
            <person name="Alsmark U.C.M."/>
            <person name="Besteiro S."/>
            <person name="Sicheritz-Ponten T."/>
            <person name="Noel C.J."/>
            <person name="Dacks J.B."/>
            <person name="Foster P.G."/>
            <person name="Simillion C."/>
            <person name="Van de Peer Y."/>
            <person name="Miranda-Saavedra D."/>
            <person name="Barton G.J."/>
            <person name="Westrop G.D."/>
            <person name="Mueller S."/>
            <person name="Dessi D."/>
            <person name="Fiori P.L."/>
            <person name="Ren Q."/>
            <person name="Paulsen I."/>
            <person name="Zhang H."/>
            <person name="Bastida-Corcuera F.D."/>
            <person name="Simoes-Barbosa A."/>
            <person name="Brown M.T."/>
            <person name="Hayes R.D."/>
            <person name="Mukherjee M."/>
            <person name="Okumura C.Y."/>
            <person name="Schneider R."/>
            <person name="Smith A.J."/>
            <person name="Vanacova S."/>
            <person name="Villalvazo M."/>
            <person name="Haas B.J."/>
            <person name="Pertea M."/>
            <person name="Feldblyum T.V."/>
            <person name="Utterback T.R."/>
            <person name="Shu C.L."/>
            <person name="Osoegawa K."/>
            <person name="de Jong P.J."/>
            <person name="Hrdy I."/>
            <person name="Horvathova L."/>
            <person name="Zubacova Z."/>
            <person name="Dolezal P."/>
            <person name="Malik S.B."/>
            <person name="Logsdon J.M. Jr."/>
            <person name="Henze K."/>
            <person name="Gupta A."/>
            <person name="Wang C.C."/>
            <person name="Dunne R.L."/>
            <person name="Upcroft J.A."/>
            <person name="Upcroft P."/>
            <person name="White O."/>
            <person name="Salzberg S.L."/>
            <person name="Tang P."/>
            <person name="Chiu C.-H."/>
            <person name="Lee Y.-S."/>
            <person name="Embley T.M."/>
            <person name="Coombs G.H."/>
            <person name="Mottram J.C."/>
            <person name="Tachezy J."/>
            <person name="Fraser-Liggett C.M."/>
            <person name="Johnson P.J."/>
        </authorList>
    </citation>
    <scope>NUCLEOTIDE SEQUENCE [LARGE SCALE GENOMIC DNA]</scope>
    <source>
        <strain evidence="2">G3</strain>
    </source>
</reference>
<dbReference type="KEGG" id="tva:4775373"/>
<reference evidence="2" key="1">
    <citation type="submission" date="2006-10" db="EMBL/GenBank/DDBJ databases">
        <authorList>
            <person name="Amadeo P."/>
            <person name="Zhao Q."/>
            <person name="Wortman J."/>
            <person name="Fraser-Liggett C."/>
            <person name="Carlton J."/>
        </authorList>
    </citation>
    <scope>NUCLEOTIDE SEQUENCE</scope>
    <source>
        <strain evidence="2">G3</strain>
    </source>
</reference>
<keyword evidence="1" id="KW-0812">Transmembrane</keyword>
<dbReference type="OrthoDB" id="77656at2759"/>
<keyword evidence="1" id="KW-0472">Membrane</keyword>
<accession>A2DQ94</accession>
<dbReference type="PANTHER" id="PTHR34126">
    <property type="entry name" value="PEROXISOME BIOGENESIS PROTEIN 22"/>
    <property type="match status" value="1"/>
</dbReference>
<protein>
    <submittedName>
        <fullName evidence="2">Uncharacterized protein</fullName>
    </submittedName>
</protein>
<keyword evidence="3" id="KW-1185">Reference proteome</keyword>
<name>A2DQ94_TRIV3</name>
<dbReference type="VEuPathDB" id="TrichDB:TVAG_319460"/>
<proteinExistence type="predicted"/>
<evidence type="ECO:0000313" key="3">
    <source>
        <dbReference type="Proteomes" id="UP000001542"/>
    </source>
</evidence>
<dbReference type="InParanoid" id="A2DQ94"/>
<sequence length="189" mass="20873">MSEYNDSILFILPLAIAAIIYFFFISRGKGSKSEEQNKDAVPTITTKPIVTITANYVLADENWNISNGTRMTLEILSKRTCIFVFAIVKDKDEAALAKKLLSERLNGLVEPSHILPCQTAMGCASMARQLDSAAHFDYNPEAIHQASIFIPSILIAPPSVESPHAKWTNSSFEDFITGGNTEFFSILPK</sequence>
<dbReference type="RefSeq" id="XP_001330720.1">
    <property type="nucleotide sequence ID" value="XM_001330684.1"/>
</dbReference>
<feature type="transmembrane region" description="Helical" evidence="1">
    <location>
        <begin position="6"/>
        <end position="24"/>
    </location>
</feature>
<dbReference type="Pfam" id="PF22978">
    <property type="entry name" value="HAD_Pex22"/>
    <property type="match status" value="1"/>
</dbReference>
<dbReference type="VEuPathDB" id="TrichDB:TVAGG3_1009250"/>
<organism evidence="2 3">
    <name type="scientific">Trichomonas vaginalis (strain ATCC PRA-98 / G3)</name>
    <dbReference type="NCBI Taxonomy" id="412133"/>
    <lineage>
        <taxon>Eukaryota</taxon>
        <taxon>Metamonada</taxon>
        <taxon>Parabasalia</taxon>
        <taxon>Trichomonadida</taxon>
        <taxon>Trichomonadidae</taxon>
        <taxon>Trichomonas</taxon>
    </lineage>
</organism>
<dbReference type="PANTHER" id="PTHR34126:SF1">
    <property type="entry name" value="PEROXISOME BIOGENESIS PROTEIN 22"/>
    <property type="match status" value="1"/>
</dbReference>
<evidence type="ECO:0000313" key="2">
    <source>
        <dbReference type="EMBL" id="EAY17351.1"/>
    </source>
</evidence>
<dbReference type="EMBL" id="DS113231">
    <property type="protein sequence ID" value="EAY17351.1"/>
    <property type="molecule type" value="Genomic_DNA"/>
</dbReference>
<dbReference type="SMR" id="A2DQ94"/>
<keyword evidence="1" id="KW-1133">Transmembrane helix</keyword>